<dbReference type="NCBIfam" id="TIGR02246">
    <property type="entry name" value="SgcJ/EcaC family oxidoreductase"/>
    <property type="match status" value="1"/>
</dbReference>
<accession>A0A1B2ESH1</accession>
<dbReference type="EMBL" id="CP016617">
    <property type="protein sequence ID" value="ANY82772.1"/>
    <property type="molecule type" value="Genomic_DNA"/>
</dbReference>
<evidence type="ECO:0000259" key="1">
    <source>
        <dbReference type="Pfam" id="PF14534"/>
    </source>
</evidence>
<dbReference type="InterPro" id="IPR027843">
    <property type="entry name" value="DUF4440"/>
</dbReference>
<feature type="domain" description="DUF4440" evidence="1">
    <location>
        <begin position="11"/>
        <end position="118"/>
    </location>
</feature>
<dbReference type="SUPFAM" id="SSF54427">
    <property type="entry name" value="NTF2-like"/>
    <property type="match status" value="1"/>
</dbReference>
<reference evidence="2" key="1">
    <citation type="submission" date="2016-07" db="EMBL/GenBank/DDBJ databases">
        <title>Microvirga ossetica sp. nov. a new species of rhizobia isolated from root nodules of the legume species Vicia alpestris Steven originated from North Ossetia region in the Caucasus.</title>
        <authorList>
            <person name="Safronova V.I."/>
            <person name="Kuznetsova I.G."/>
            <person name="Sazanova A.L."/>
            <person name="Belimov A."/>
            <person name="Andronov E."/>
            <person name="Osledkin Y.S."/>
            <person name="Onishchuk O.P."/>
            <person name="Kurchak O.N."/>
            <person name="Shaposhnikov A.I."/>
            <person name="Willems A."/>
            <person name="Tikhonovich I.A."/>
        </authorList>
    </citation>
    <scope>NUCLEOTIDE SEQUENCE [LARGE SCALE GENOMIC DNA]</scope>
    <source>
        <strain evidence="2">V5/3M</strain>
        <plasmid evidence="2">unnamed1</plasmid>
    </source>
</reference>
<name>A0A1B2ESH1_9HYPH</name>
<dbReference type="Gene3D" id="3.10.450.50">
    <property type="match status" value="1"/>
</dbReference>
<dbReference type="InterPro" id="IPR032710">
    <property type="entry name" value="NTF2-like_dom_sf"/>
</dbReference>
<dbReference type="RefSeq" id="WP_157934443.1">
    <property type="nucleotide sequence ID" value="NZ_CP016617.1"/>
</dbReference>
<geneLocation type="plasmid" evidence="2">
    <name>unnamed1</name>
</geneLocation>
<sequence length="128" mass="14107">MTRSVVVEPEIQAISDKFIAAFKKGDAQGITDLFAKDAVLLPNHAPRLKGQQAIAAHWKAGLEQLSTIKLTTTDVIPLGSDTVARIGTWKVTTKDEQPMTFSGKDLVLYRKEGGDWKIVADIWNTDQE</sequence>
<keyword evidence="2" id="KW-0614">Plasmid</keyword>
<organism evidence="2">
    <name type="scientific">Microvirga ossetica</name>
    <dbReference type="NCBI Taxonomy" id="1882682"/>
    <lineage>
        <taxon>Bacteria</taxon>
        <taxon>Pseudomonadati</taxon>
        <taxon>Pseudomonadota</taxon>
        <taxon>Alphaproteobacteria</taxon>
        <taxon>Hyphomicrobiales</taxon>
        <taxon>Methylobacteriaceae</taxon>
        <taxon>Microvirga</taxon>
    </lineage>
</organism>
<dbReference type="AlphaFoldDB" id="A0A1B2ESH1"/>
<dbReference type="KEGG" id="moc:BB934_31510"/>
<evidence type="ECO:0000313" key="2">
    <source>
        <dbReference type="EMBL" id="ANY82772.1"/>
    </source>
</evidence>
<gene>
    <name evidence="2" type="ORF">BB934_31510</name>
</gene>
<dbReference type="InterPro" id="IPR011944">
    <property type="entry name" value="Steroid_delta5-4_isomerase"/>
</dbReference>
<dbReference type="Pfam" id="PF14534">
    <property type="entry name" value="DUF4440"/>
    <property type="match status" value="1"/>
</dbReference>
<dbReference type="OrthoDB" id="7630482at2"/>
<protein>
    <recommendedName>
        <fullName evidence="1">DUF4440 domain-containing protein</fullName>
    </recommendedName>
</protein>
<proteinExistence type="predicted"/>